<feature type="compositionally biased region" description="Polar residues" evidence="1">
    <location>
        <begin position="670"/>
        <end position="680"/>
    </location>
</feature>
<dbReference type="InterPro" id="IPR040256">
    <property type="entry name" value="At4g02000-like"/>
</dbReference>
<dbReference type="InterPro" id="IPR025836">
    <property type="entry name" value="Zn_knuckle_CX2CX4HX4C"/>
</dbReference>
<name>A0A8T2BGW6_9BRAS</name>
<feature type="region of interest" description="Disordered" evidence="1">
    <location>
        <begin position="664"/>
        <end position="698"/>
    </location>
</feature>
<comment type="caution">
    <text evidence="4">The sequence shown here is derived from an EMBL/GenBank/DDBJ whole genome shotgun (WGS) entry which is preliminary data.</text>
</comment>
<evidence type="ECO:0000313" key="5">
    <source>
        <dbReference type="Proteomes" id="UP000694240"/>
    </source>
</evidence>
<feature type="compositionally biased region" description="Basic and acidic residues" evidence="1">
    <location>
        <begin position="772"/>
        <end position="788"/>
    </location>
</feature>
<evidence type="ECO:0000259" key="2">
    <source>
        <dbReference type="Pfam" id="PF14111"/>
    </source>
</evidence>
<feature type="compositionally biased region" description="Polar residues" evidence="1">
    <location>
        <begin position="762"/>
        <end position="771"/>
    </location>
</feature>
<evidence type="ECO:0000256" key="1">
    <source>
        <dbReference type="SAM" id="MobiDB-lite"/>
    </source>
</evidence>
<protein>
    <recommendedName>
        <fullName evidence="6">DUF4283 domain-containing protein</fullName>
    </recommendedName>
</protein>
<sequence>MDHDITPAPVSNLQDYGSIKGKRIAMESQDFSPIPQRERSLSNLQLPDFLLQDVLEPMIIDCSGVKESSIYALSEAGPSRNVLVDLQSWLGYDRILTVNPIGKSGNFNEILHNGEKLGGPKRSESSFKPFSDMIRTCGMNELPSSGNSFSWGGMRNKLWIQSKLDRSFGNKNWFRQFPASNQIFLDKRGSDHRPVLVKLLSSNQSYKGNFRFDKRFLNKPLVKETILTAWSNVHPIQASSVSDKLRSYRKALSKWKKVNCLNSLDRLNQLKVALEHEQSSSYPSLTHILGLKNQLILAYREEESFWSQRSREQWMKEGEYNTKFFHASVQSNRSRKGIKALQDIHGNIQTSEASKGEIAAAYFKDLFKTSNPRDFDWLFYDFQPKVSQDMNESLIRPVTSDEIKQAAFSINPSSAPGSDDRLWDELQNFNLGRDDPELYIPLYTYVKAVDRNRLNIIARPLNLRAQSLHSVVSSLPRTWGLTSRVQGRVLNGTYVQFLFQSETDLVSVQLRAPWIFKNWFVASHRWEDFPEIHFLTTIDLWVQISGIPLPYVSDGTIKFIAQTLGEIIYVDFSDEYTTQITFTRVRVRFEITACLRFFRRVCFESRERAMLSFQYEHLRRICSNCLRLTHQRSHCPYNNAPPTPRNSPEVLDVPVFNRRRVSDEDRRYELNSQSQNSDYSFSAPLPPPPRVHCPPLNPDEQAAASLYFPGLSFEGLRHSAHPSPQPALWRRLVSSGSNISLTNEEDSSSRMTRNFEVGESSRCPSSSLNSQGEDKNQKHKLQAEERGGILKPPKKR</sequence>
<evidence type="ECO:0008006" key="6">
    <source>
        <dbReference type="Google" id="ProtNLM"/>
    </source>
</evidence>
<dbReference type="Pfam" id="PF14392">
    <property type="entry name" value="zf-CCHC_4"/>
    <property type="match status" value="1"/>
</dbReference>
<feature type="region of interest" description="Disordered" evidence="1">
    <location>
        <begin position="739"/>
        <end position="796"/>
    </location>
</feature>
<evidence type="ECO:0000259" key="3">
    <source>
        <dbReference type="Pfam" id="PF14392"/>
    </source>
</evidence>
<feature type="domain" description="DUF4283" evidence="2">
    <location>
        <begin position="451"/>
        <end position="528"/>
    </location>
</feature>
<accession>A0A8T2BGW6</accession>
<feature type="domain" description="Zinc knuckle CX2CX4HX4C" evidence="3">
    <location>
        <begin position="590"/>
        <end position="637"/>
    </location>
</feature>
<dbReference type="Proteomes" id="UP000694240">
    <property type="component" value="Chromosome 7"/>
</dbReference>
<feature type="compositionally biased region" description="Pro residues" evidence="1">
    <location>
        <begin position="684"/>
        <end position="697"/>
    </location>
</feature>
<keyword evidence="5" id="KW-1185">Reference proteome</keyword>
<dbReference type="Pfam" id="PF14111">
    <property type="entry name" value="DUF4283"/>
    <property type="match status" value="1"/>
</dbReference>
<evidence type="ECO:0000313" key="4">
    <source>
        <dbReference type="EMBL" id="KAG7585700.1"/>
    </source>
</evidence>
<gene>
    <name evidence="4" type="ORF">ISN45_Aa02g010470</name>
</gene>
<dbReference type="EMBL" id="JAEFBK010000007">
    <property type="protein sequence ID" value="KAG7585700.1"/>
    <property type="molecule type" value="Genomic_DNA"/>
</dbReference>
<organism evidence="4 5">
    <name type="scientific">Arabidopsis thaliana x Arabidopsis arenosa</name>
    <dbReference type="NCBI Taxonomy" id="1240361"/>
    <lineage>
        <taxon>Eukaryota</taxon>
        <taxon>Viridiplantae</taxon>
        <taxon>Streptophyta</taxon>
        <taxon>Embryophyta</taxon>
        <taxon>Tracheophyta</taxon>
        <taxon>Spermatophyta</taxon>
        <taxon>Magnoliopsida</taxon>
        <taxon>eudicotyledons</taxon>
        <taxon>Gunneridae</taxon>
        <taxon>Pentapetalae</taxon>
        <taxon>rosids</taxon>
        <taxon>malvids</taxon>
        <taxon>Brassicales</taxon>
        <taxon>Brassicaceae</taxon>
        <taxon>Camelineae</taxon>
        <taxon>Arabidopsis</taxon>
    </lineage>
</organism>
<dbReference type="AlphaFoldDB" id="A0A8T2BGW6"/>
<proteinExistence type="predicted"/>
<dbReference type="PANTHER" id="PTHR31286">
    <property type="entry name" value="GLYCINE-RICH CELL WALL STRUCTURAL PROTEIN 1.8-LIKE"/>
    <property type="match status" value="1"/>
</dbReference>
<dbReference type="PANTHER" id="PTHR31286:SF162">
    <property type="entry name" value="DUF4283 DOMAIN-CONTAINING PROTEIN-RELATED"/>
    <property type="match status" value="1"/>
</dbReference>
<dbReference type="InterPro" id="IPR025558">
    <property type="entry name" value="DUF4283"/>
</dbReference>
<reference evidence="4 5" key="1">
    <citation type="submission" date="2020-12" db="EMBL/GenBank/DDBJ databases">
        <title>Concerted genomic and epigenomic changes stabilize Arabidopsis allopolyploids.</title>
        <authorList>
            <person name="Chen Z."/>
        </authorList>
    </citation>
    <scope>NUCLEOTIDE SEQUENCE [LARGE SCALE GENOMIC DNA]</scope>
    <source>
        <strain evidence="4">Allo738</strain>
        <tissue evidence="4">Leaf</tissue>
    </source>
</reference>